<dbReference type="InterPro" id="IPR005181">
    <property type="entry name" value="SASA"/>
</dbReference>
<dbReference type="GO" id="GO:0005975">
    <property type="term" value="P:carbohydrate metabolic process"/>
    <property type="evidence" value="ECO:0007669"/>
    <property type="project" value="TreeGrafter"/>
</dbReference>
<dbReference type="InterPro" id="IPR036514">
    <property type="entry name" value="SGNH_hydro_sf"/>
</dbReference>
<dbReference type="PANTHER" id="PTHR22901">
    <property type="entry name" value="SIALATE O-ACETYLESTERASE"/>
    <property type="match status" value="1"/>
</dbReference>
<name>A0A2W5ER40_9SPHI</name>
<sequence length="288" mass="32007">ALETVPVGLINVSYGGSKVEAWMDSSILASMGNIIIPNRGDTIKSVNQTPTVLFNGMLKPVIGYGIKGCIWYQGESNYDDPKAYEKLFPLMVSRWRSLWGTEFPFYYAQIAPFNYTSLPPYFSGGKYNSAFLRDAQRKSLKTITNSGMITLMDIGENESIHPMHKKEGGERFAYLVLNKTYEQKGFLIPGPTLDTMTISGNVATIKILNAPNGLTSFGKPLQQFEIAGADKNFFPAQAVISQGKIKVSSPYVSNPVAVRYAFKDFIVGELFNTEGFPVSSFRTDDWDY</sequence>
<protein>
    <submittedName>
        <fullName evidence="3">Sialate O-acetylesterase</fullName>
    </submittedName>
</protein>
<evidence type="ECO:0000313" key="3">
    <source>
        <dbReference type="EMBL" id="PZP44414.1"/>
    </source>
</evidence>
<dbReference type="Pfam" id="PF03629">
    <property type="entry name" value="SASA"/>
    <property type="match status" value="1"/>
</dbReference>
<dbReference type="AlphaFoldDB" id="A0A2W5ER40"/>
<dbReference type="SUPFAM" id="SSF52266">
    <property type="entry name" value="SGNH hydrolase"/>
    <property type="match status" value="1"/>
</dbReference>
<feature type="non-terminal residue" evidence="3">
    <location>
        <position position="1"/>
    </location>
</feature>
<keyword evidence="1" id="KW-0378">Hydrolase</keyword>
<dbReference type="PANTHER" id="PTHR22901:SF0">
    <property type="entry name" value="SIALATE O-ACETYLESTERASE"/>
    <property type="match status" value="1"/>
</dbReference>
<dbReference type="InterPro" id="IPR039329">
    <property type="entry name" value="SIAE"/>
</dbReference>
<reference evidence="3 4" key="1">
    <citation type="submission" date="2017-11" db="EMBL/GenBank/DDBJ databases">
        <title>Infants hospitalized years apart are colonized by the same room-sourced microbial strains.</title>
        <authorList>
            <person name="Brooks B."/>
            <person name="Olm M.R."/>
            <person name="Firek B.A."/>
            <person name="Baker R."/>
            <person name="Thomas B.C."/>
            <person name="Morowitz M.J."/>
            <person name="Banfield J.F."/>
        </authorList>
    </citation>
    <scope>NUCLEOTIDE SEQUENCE [LARGE SCALE GENOMIC DNA]</scope>
    <source>
        <strain evidence="3">S2_009_000_R2_76</strain>
    </source>
</reference>
<dbReference type="Proteomes" id="UP000249645">
    <property type="component" value="Unassembled WGS sequence"/>
</dbReference>
<dbReference type="EMBL" id="QFOI01000318">
    <property type="protein sequence ID" value="PZP44414.1"/>
    <property type="molecule type" value="Genomic_DNA"/>
</dbReference>
<accession>A0A2W5ER40</accession>
<gene>
    <name evidence="3" type="ORF">DI598_14560</name>
</gene>
<evidence type="ECO:0000313" key="4">
    <source>
        <dbReference type="Proteomes" id="UP000249645"/>
    </source>
</evidence>
<feature type="domain" description="Sialate O-acetylesterase" evidence="2">
    <location>
        <begin position="4"/>
        <end position="163"/>
    </location>
</feature>
<evidence type="ECO:0000256" key="1">
    <source>
        <dbReference type="ARBA" id="ARBA00022801"/>
    </source>
</evidence>
<evidence type="ECO:0000259" key="2">
    <source>
        <dbReference type="Pfam" id="PF03629"/>
    </source>
</evidence>
<comment type="caution">
    <text evidence="3">The sequence shown here is derived from an EMBL/GenBank/DDBJ whole genome shotgun (WGS) entry which is preliminary data.</text>
</comment>
<dbReference type="GO" id="GO:0001681">
    <property type="term" value="F:sialate O-acetylesterase activity"/>
    <property type="evidence" value="ECO:0007669"/>
    <property type="project" value="InterPro"/>
</dbReference>
<dbReference type="Gene3D" id="3.40.50.1110">
    <property type="entry name" value="SGNH hydrolase"/>
    <property type="match status" value="1"/>
</dbReference>
<organism evidence="3 4">
    <name type="scientific">Pseudopedobacter saltans</name>
    <dbReference type="NCBI Taxonomy" id="151895"/>
    <lineage>
        <taxon>Bacteria</taxon>
        <taxon>Pseudomonadati</taxon>
        <taxon>Bacteroidota</taxon>
        <taxon>Sphingobacteriia</taxon>
        <taxon>Sphingobacteriales</taxon>
        <taxon>Sphingobacteriaceae</taxon>
        <taxon>Pseudopedobacter</taxon>
    </lineage>
</organism>
<proteinExistence type="predicted"/>